<feature type="region of interest" description="Disordered" evidence="1">
    <location>
        <begin position="21"/>
        <end position="46"/>
    </location>
</feature>
<evidence type="ECO:0000313" key="3">
    <source>
        <dbReference type="RefSeq" id="XP_027205495.1"/>
    </source>
</evidence>
<dbReference type="RefSeq" id="XP_027205495.1">
    <property type="nucleotide sequence ID" value="XM_027349694.1"/>
</dbReference>
<gene>
    <name evidence="3" type="primary">LOC113799109</name>
</gene>
<feature type="compositionally biased region" description="Polar residues" evidence="1">
    <location>
        <begin position="21"/>
        <end position="36"/>
    </location>
</feature>
<feature type="region of interest" description="Disordered" evidence="1">
    <location>
        <begin position="391"/>
        <end position="499"/>
    </location>
</feature>
<protein>
    <submittedName>
        <fullName evidence="3">Uncharacterized protein LOC113799109</fullName>
    </submittedName>
</protein>
<organism evidence="2 3">
    <name type="scientific">Dermatophagoides pteronyssinus</name>
    <name type="common">European house dust mite</name>
    <dbReference type="NCBI Taxonomy" id="6956"/>
    <lineage>
        <taxon>Eukaryota</taxon>
        <taxon>Metazoa</taxon>
        <taxon>Ecdysozoa</taxon>
        <taxon>Arthropoda</taxon>
        <taxon>Chelicerata</taxon>
        <taxon>Arachnida</taxon>
        <taxon>Acari</taxon>
        <taxon>Acariformes</taxon>
        <taxon>Sarcoptiformes</taxon>
        <taxon>Astigmata</taxon>
        <taxon>Psoroptidia</taxon>
        <taxon>Analgoidea</taxon>
        <taxon>Pyroglyphidae</taxon>
        <taxon>Dermatophagoidinae</taxon>
        <taxon>Dermatophagoides</taxon>
    </lineage>
</organism>
<proteinExistence type="predicted"/>
<feature type="compositionally biased region" description="Basic and acidic residues" evidence="1">
    <location>
        <begin position="429"/>
        <end position="439"/>
    </location>
</feature>
<feature type="region of interest" description="Disordered" evidence="1">
    <location>
        <begin position="530"/>
        <end position="559"/>
    </location>
</feature>
<dbReference type="Proteomes" id="UP000515146">
    <property type="component" value="Unplaced"/>
</dbReference>
<evidence type="ECO:0000256" key="1">
    <source>
        <dbReference type="SAM" id="MobiDB-lite"/>
    </source>
</evidence>
<sequence length="574" mass="65273">MDWFELNSHLRLLRQQQQHSIPQRSSFLNNPSSQLPSTTTSTSKIPTNIGNSQFVITGRRLETLKSLRKLLKKFPNRLNRSTIITIFDCLKSIIVDLTAIYFNLDSAHQPNHRNNHPNGSFIPHPMVRCNSMAQIPSSTTMTTTTTASKTQSPSMLRKTLSTDNVFIQSIRRNELLESIQIIIDLISMKSIPSVNQSDNQSISNNQQMAADHQDVDGCQEDYFGRMFLPEIITLLGHESSDVQRISIRFLQSNILRTENLQRTMQTFIDYGLQSKIIATKFGSLNALPHLFIRQEFRSENLGPLISCLGRMLVRTQTEQPHIFYPTYISLERLNSLIGSKRFYQYLFNCGSNDNGETDISKKAVTIYETVQKRAPSPHVYISNFGMHTFVDPSTTTNGTTNGASNQQRRGSKQQQRKYSNDSNKTIVGDGKRGEKEKKNKSGQGQIQSSNHHNRSKSISSIKNTNFDKQQQKHHHRRQSMSNFHQTDQLSTMVEENDRIEEEEPEKEILMMLNGGGGMGVNSSGQWTNVDATTSTMNNDDDWSDDDDKSNEKQATNVVDEELDHQGGTFIEWNI</sequence>
<dbReference type="InParanoid" id="A0A6P6YJR2"/>
<feature type="compositionally biased region" description="Polar residues" evidence="1">
    <location>
        <begin position="441"/>
        <end position="467"/>
    </location>
</feature>
<accession>A0A6P6YJR2</accession>
<feature type="compositionally biased region" description="Low complexity" evidence="1">
    <location>
        <begin position="394"/>
        <end position="408"/>
    </location>
</feature>
<evidence type="ECO:0000313" key="2">
    <source>
        <dbReference type="Proteomes" id="UP000515146"/>
    </source>
</evidence>
<dbReference type="AlphaFoldDB" id="A0A6P6YJR2"/>
<keyword evidence="2" id="KW-1185">Reference proteome</keyword>
<feature type="compositionally biased region" description="Acidic residues" evidence="1">
    <location>
        <begin position="538"/>
        <end position="548"/>
    </location>
</feature>
<reference evidence="3" key="1">
    <citation type="submission" date="2025-08" db="UniProtKB">
        <authorList>
            <consortium name="RefSeq"/>
        </authorList>
    </citation>
    <scope>IDENTIFICATION</scope>
    <source>
        <strain evidence="3">Airmid</strain>
    </source>
</reference>
<feature type="compositionally biased region" description="Polar residues" evidence="1">
    <location>
        <begin position="479"/>
        <end position="493"/>
    </location>
</feature>
<dbReference type="KEGG" id="dpte:113799109"/>
<dbReference type="OrthoDB" id="63891at2759"/>
<name>A0A6P6YJR2_DERPT</name>